<sequence>MQRKAMTAPRSNINRQLNQRRLISKKPMNSRPTTSLHKQPKSFLNDAECISLRDSLFKDENYENIETEKLLSLLSHIREYTQWCALQENYRESRRSRDLGINVRAELTRRGTFTKSLDDQKNEVEEKKAKFEEEWAEKKKKFNEETESKLNELRELHAHEARKFERIWTEEMPHRYRKPSNNLLQLKQIEKSLAIAGNIDEADKVHRKAEQLSNQEALKAQETLVVDYRKAKRRLLNKQKYEENNLKDERERYRLVLENKYMVEKSKVDNRNNVVNKRATKLANKQILMDSVATWPTQLPQEKGKQLGTLLPPLVPPNEPRYIELRKRRKEELSKLQDDYHQKAMEFDAADNYY</sequence>
<dbReference type="AlphaFoldDB" id="A0A1J4KAM6"/>
<dbReference type="OrthoDB" id="10652838at2759"/>
<comment type="caution">
    <text evidence="3">The sequence shown here is derived from an EMBL/GenBank/DDBJ whole genome shotgun (WGS) entry which is preliminary data.</text>
</comment>
<dbReference type="Proteomes" id="UP000179807">
    <property type="component" value="Unassembled WGS sequence"/>
</dbReference>
<dbReference type="VEuPathDB" id="TrichDB:TRFO_04876"/>
<evidence type="ECO:0000256" key="2">
    <source>
        <dbReference type="SAM" id="MobiDB-lite"/>
    </source>
</evidence>
<dbReference type="PANTHER" id="PTHR47026:SF2">
    <property type="entry name" value="FLAGELLAR ASSOCIATED PROTEIN"/>
    <property type="match status" value="1"/>
</dbReference>
<keyword evidence="1" id="KW-0175">Coiled coil</keyword>
<dbReference type="PANTHER" id="PTHR47026">
    <property type="entry name" value="PIGMENTOSA GTPASE REGULATOR-LIKE PROTEIN, PUTATIVE-RELATED"/>
    <property type="match status" value="1"/>
</dbReference>
<dbReference type="GeneID" id="94826852"/>
<name>A0A1J4KAM6_9EUKA</name>
<evidence type="ECO:0000313" key="3">
    <source>
        <dbReference type="EMBL" id="OHT08275.1"/>
    </source>
</evidence>
<feature type="region of interest" description="Disordered" evidence="2">
    <location>
        <begin position="1"/>
        <end position="40"/>
    </location>
</feature>
<evidence type="ECO:0000313" key="4">
    <source>
        <dbReference type="Proteomes" id="UP000179807"/>
    </source>
</evidence>
<evidence type="ECO:0000256" key="1">
    <source>
        <dbReference type="SAM" id="Coils"/>
    </source>
</evidence>
<feature type="coiled-coil region" evidence="1">
    <location>
        <begin position="114"/>
        <end position="163"/>
    </location>
</feature>
<reference evidence="3" key="1">
    <citation type="submission" date="2016-10" db="EMBL/GenBank/DDBJ databases">
        <authorList>
            <person name="Benchimol M."/>
            <person name="Almeida L.G."/>
            <person name="Vasconcelos A.T."/>
            <person name="Perreira-Neves A."/>
            <person name="Rosa I.A."/>
            <person name="Tasca T."/>
            <person name="Bogo M.R."/>
            <person name="de Souza W."/>
        </authorList>
    </citation>
    <scope>NUCLEOTIDE SEQUENCE [LARGE SCALE GENOMIC DNA]</scope>
    <source>
        <strain evidence="3">K</strain>
    </source>
</reference>
<dbReference type="EMBL" id="MLAK01000671">
    <property type="protein sequence ID" value="OHT08275.1"/>
    <property type="molecule type" value="Genomic_DNA"/>
</dbReference>
<gene>
    <name evidence="3" type="ORF">TRFO_04876</name>
</gene>
<accession>A0A1J4KAM6</accession>
<proteinExistence type="predicted"/>
<protein>
    <submittedName>
        <fullName evidence="3">Uncharacterized protein</fullName>
    </submittedName>
</protein>
<keyword evidence="4" id="KW-1185">Reference proteome</keyword>
<organism evidence="3 4">
    <name type="scientific">Tritrichomonas foetus</name>
    <dbReference type="NCBI Taxonomy" id="1144522"/>
    <lineage>
        <taxon>Eukaryota</taxon>
        <taxon>Metamonada</taxon>
        <taxon>Parabasalia</taxon>
        <taxon>Tritrichomonadida</taxon>
        <taxon>Tritrichomonadidae</taxon>
        <taxon>Tritrichomonas</taxon>
    </lineage>
</organism>
<feature type="compositionally biased region" description="Polar residues" evidence="2">
    <location>
        <begin position="9"/>
        <end position="21"/>
    </location>
</feature>
<dbReference type="RefSeq" id="XP_068361411.1">
    <property type="nucleotide sequence ID" value="XM_068492148.1"/>
</dbReference>